<dbReference type="Gene3D" id="3.10.110.10">
    <property type="entry name" value="Ubiquitin Conjugating Enzyme"/>
    <property type="match status" value="1"/>
</dbReference>
<comment type="similarity">
    <text evidence="4">Belongs to the ubiquitin-conjugating enzyme family.</text>
</comment>
<feature type="active site" description="Glycyl thioester intermediate" evidence="3">
    <location>
        <position position="105"/>
    </location>
</feature>
<feature type="compositionally biased region" description="Low complexity" evidence="5">
    <location>
        <begin position="329"/>
        <end position="347"/>
    </location>
</feature>
<keyword evidence="4" id="KW-0067">ATP-binding</keyword>
<dbReference type="GO" id="GO:0016740">
    <property type="term" value="F:transferase activity"/>
    <property type="evidence" value="ECO:0007669"/>
    <property type="project" value="UniProtKB-KW"/>
</dbReference>
<feature type="domain" description="UBC core" evidence="6">
    <location>
        <begin position="6"/>
        <end position="167"/>
    </location>
</feature>
<keyword evidence="1" id="KW-0808">Transferase</keyword>
<dbReference type="AlphaFoldDB" id="A0A8X7NBA6"/>
<dbReference type="SMART" id="SM00212">
    <property type="entry name" value="UBCc"/>
    <property type="match status" value="1"/>
</dbReference>
<protein>
    <recommendedName>
        <fullName evidence="6">UBC core domain-containing protein</fullName>
    </recommendedName>
</protein>
<gene>
    <name evidence="7" type="ORF">A4X09_0g2228</name>
</gene>
<dbReference type="PROSITE" id="PS50127">
    <property type="entry name" value="UBC_2"/>
    <property type="match status" value="1"/>
</dbReference>
<dbReference type="CDD" id="cd23804">
    <property type="entry name" value="UBCc_UBE2S"/>
    <property type="match status" value="1"/>
</dbReference>
<feature type="region of interest" description="Disordered" evidence="5">
    <location>
        <begin position="220"/>
        <end position="260"/>
    </location>
</feature>
<dbReference type="SUPFAM" id="SSF54495">
    <property type="entry name" value="UBC-like"/>
    <property type="match status" value="1"/>
</dbReference>
<sequence>MASSMRVLARVVKEIQALSKSPLPGIRLGPATTSAADPASDPDPLDDPLHLCAWIQGPPDTPYTGGYFAVHINIESAPAFPAEPPKCTFATQIFHPNVSRAGEICVSTLKKDWKPEYGIGHILLTIKCLLIAPNPESALDPESARLLLEEYDEYSRIARLWTSVHASPGKCPAHLFADDQQSDPTPAASTTALESSHQMLNTSSTKEYACSSSRGRLASASSSKLPITGSTLSDARAPSPSSLIGPLESVGNVPTTSASSSSLLKKEAVAIDASGGVNVVPMDEDEDEQEDVVHPPTNGALSPPWSHLSPSAQSRMTAVVDAASSSSTRLLSSSPASHPHSMATSSSVQGPGPLGFAFYSGSKIMIATSSPPTCLRKPPTVLKRGLKRL</sequence>
<evidence type="ECO:0000256" key="1">
    <source>
        <dbReference type="ARBA" id="ARBA00022679"/>
    </source>
</evidence>
<proteinExistence type="inferred from homology"/>
<organism evidence="7 8">
    <name type="scientific">Tilletia walkeri</name>
    <dbReference type="NCBI Taxonomy" id="117179"/>
    <lineage>
        <taxon>Eukaryota</taxon>
        <taxon>Fungi</taxon>
        <taxon>Dikarya</taxon>
        <taxon>Basidiomycota</taxon>
        <taxon>Ustilaginomycotina</taxon>
        <taxon>Exobasidiomycetes</taxon>
        <taxon>Tilletiales</taxon>
        <taxon>Tilletiaceae</taxon>
        <taxon>Tilletia</taxon>
    </lineage>
</organism>
<feature type="region of interest" description="Disordered" evidence="5">
    <location>
        <begin position="175"/>
        <end position="206"/>
    </location>
</feature>
<feature type="compositionally biased region" description="Polar residues" evidence="5">
    <location>
        <begin position="182"/>
        <end position="206"/>
    </location>
</feature>
<dbReference type="Pfam" id="PF00179">
    <property type="entry name" value="UQ_con"/>
    <property type="match status" value="1"/>
</dbReference>
<evidence type="ECO:0000256" key="2">
    <source>
        <dbReference type="ARBA" id="ARBA00022786"/>
    </source>
</evidence>
<evidence type="ECO:0000256" key="4">
    <source>
        <dbReference type="RuleBase" id="RU362109"/>
    </source>
</evidence>
<evidence type="ECO:0000256" key="5">
    <source>
        <dbReference type="SAM" id="MobiDB-lite"/>
    </source>
</evidence>
<dbReference type="InterPro" id="IPR023313">
    <property type="entry name" value="UBQ-conjugating_AS"/>
</dbReference>
<reference evidence="7" key="1">
    <citation type="submission" date="2016-04" db="EMBL/GenBank/DDBJ databases">
        <authorList>
            <person name="Nguyen H.D."/>
            <person name="Samba Siva P."/>
            <person name="Cullis J."/>
            <person name="Levesque C.A."/>
            <person name="Hambleton S."/>
        </authorList>
    </citation>
    <scope>NUCLEOTIDE SEQUENCE</scope>
    <source>
        <strain evidence="7">DAOMC 236422</strain>
    </source>
</reference>
<dbReference type="PANTHER" id="PTHR24067">
    <property type="entry name" value="UBIQUITIN-CONJUGATING ENZYME E2"/>
    <property type="match status" value="1"/>
</dbReference>
<feature type="region of interest" description="Disordered" evidence="5">
    <location>
        <begin position="284"/>
        <end position="310"/>
    </location>
</feature>
<dbReference type="GO" id="GO:0005524">
    <property type="term" value="F:ATP binding"/>
    <property type="evidence" value="ECO:0007669"/>
    <property type="project" value="UniProtKB-UniRule"/>
</dbReference>
<dbReference type="Proteomes" id="UP000078113">
    <property type="component" value="Unassembled WGS sequence"/>
</dbReference>
<feature type="region of interest" description="Disordered" evidence="5">
    <location>
        <begin position="329"/>
        <end position="348"/>
    </location>
</feature>
<evidence type="ECO:0000313" key="8">
    <source>
        <dbReference type="Proteomes" id="UP000078113"/>
    </source>
</evidence>
<dbReference type="PROSITE" id="PS00183">
    <property type="entry name" value="UBC_1"/>
    <property type="match status" value="1"/>
</dbReference>
<dbReference type="InterPro" id="IPR000608">
    <property type="entry name" value="UBC"/>
</dbReference>
<keyword evidence="8" id="KW-1185">Reference proteome</keyword>
<evidence type="ECO:0000313" key="7">
    <source>
        <dbReference type="EMBL" id="KAE8270109.1"/>
    </source>
</evidence>
<feature type="compositionally biased region" description="Polar residues" evidence="5">
    <location>
        <begin position="224"/>
        <end position="233"/>
    </location>
</feature>
<comment type="caution">
    <text evidence="7">The sequence shown here is derived from an EMBL/GenBank/DDBJ whole genome shotgun (WGS) entry which is preliminary data.</text>
</comment>
<dbReference type="InterPro" id="IPR050113">
    <property type="entry name" value="Ub_conjugating_enzyme"/>
</dbReference>
<evidence type="ECO:0000256" key="3">
    <source>
        <dbReference type="PROSITE-ProRule" id="PRU10133"/>
    </source>
</evidence>
<keyword evidence="2 4" id="KW-0833">Ubl conjugation pathway</keyword>
<reference evidence="7" key="2">
    <citation type="journal article" date="2019" name="IMA Fungus">
        <title>Genome sequencing and comparison of five Tilletia species to identify candidate genes for the detection of regulated species infecting wheat.</title>
        <authorList>
            <person name="Nguyen H.D.T."/>
            <person name="Sultana T."/>
            <person name="Kesanakurti P."/>
            <person name="Hambleton S."/>
        </authorList>
    </citation>
    <scope>NUCLEOTIDE SEQUENCE</scope>
    <source>
        <strain evidence="7">DAOMC 236422</strain>
    </source>
</reference>
<dbReference type="InterPro" id="IPR016135">
    <property type="entry name" value="UBQ-conjugating_enzyme/RWD"/>
</dbReference>
<accession>A0A8X7NBA6</accession>
<dbReference type="EMBL" id="LWDG02000063">
    <property type="protein sequence ID" value="KAE8270109.1"/>
    <property type="molecule type" value="Genomic_DNA"/>
</dbReference>
<name>A0A8X7NBA6_9BASI</name>
<keyword evidence="4" id="KW-0547">Nucleotide-binding</keyword>
<evidence type="ECO:0000259" key="6">
    <source>
        <dbReference type="PROSITE" id="PS50127"/>
    </source>
</evidence>